<dbReference type="Proteomes" id="UP000567099">
    <property type="component" value="Unassembled WGS sequence"/>
</dbReference>
<evidence type="ECO:0000313" key="6">
    <source>
        <dbReference type="Proteomes" id="UP000567099"/>
    </source>
</evidence>
<dbReference type="Pfam" id="PF01599">
    <property type="entry name" value="Ribosomal_S27"/>
    <property type="match status" value="1"/>
</dbReference>
<name>A0A7J9PQB8_METMI</name>
<dbReference type="EMBL" id="JACDUO010000004">
    <property type="protein sequence ID" value="MBA2864920.1"/>
    <property type="molecule type" value="Genomic_DNA"/>
</dbReference>
<evidence type="ECO:0000256" key="2">
    <source>
        <dbReference type="ARBA" id="ARBA00022980"/>
    </source>
</evidence>
<evidence type="ECO:0000259" key="4">
    <source>
        <dbReference type="Pfam" id="PF01599"/>
    </source>
</evidence>
<keyword evidence="3" id="KW-0687">Ribonucleoprotein</keyword>
<dbReference type="InterPro" id="IPR002906">
    <property type="entry name" value="Ribosomal_eS31"/>
</dbReference>
<evidence type="ECO:0000313" key="5">
    <source>
        <dbReference type="EMBL" id="MBA2864920.1"/>
    </source>
</evidence>
<keyword evidence="1" id="KW-0862">Zinc</keyword>
<dbReference type="AlphaFoldDB" id="A0A7J9PQB8"/>
<reference evidence="5 6" key="1">
    <citation type="submission" date="2020-07" db="EMBL/GenBank/DDBJ databases">
        <title>Genomic Encyclopedia of Type Strains, Phase IV (KMG-V): Genome sequencing to study the core and pangenomes of soil and plant-associated prokaryotes.</title>
        <authorList>
            <person name="Whitman W."/>
        </authorList>
    </citation>
    <scope>NUCLEOTIDE SEQUENCE [LARGE SCALE GENOMIC DNA]</scope>
    <source>
        <strain evidence="5 6">C13</strain>
    </source>
</reference>
<dbReference type="GO" id="GO:0006412">
    <property type="term" value="P:translation"/>
    <property type="evidence" value="ECO:0007669"/>
    <property type="project" value="InterPro"/>
</dbReference>
<evidence type="ECO:0000256" key="3">
    <source>
        <dbReference type="ARBA" id="ARBA00023274"/>
    </source>
</evidence>
<protein>
    <submittedName>
        <fullName evidence="5">Ribosomal protein S27AE</fullName>
    </submittedName>
</protein>
<gene>
    <name evidence="5" type="ORF">HNP94_001959</name>
</gene>
<dbReference type="GO" id="GO:1990904">
    <property type="term" value="C:ribonucleoprotein complex"/>
    <property type="evidence" value="ECO:0007669"/>
    <property type="project" value="UniProtKB-KW"/>
</dbReference>
<feature type="domain" description="Small ribosomal subunit protein eS31" evidence="4">
    <location>
        <begin position="99"/>
        <end position="131"/>
    </location>
</feature>
<dbReference type="GO" id="GO:0005840">
    <property type="term" value="C:ribosome"/>
    <property type="evidence" value="ECO:0007669"/>
    <property type="project" value="UniProtKB-KW"/>
</dbReference>
<dbReference type="RefSeq" id="WP_181505309.1">
    <property type="nucleotide sequence ID" value="NZ_JACDUO010000004.1"/>
</dbReference>
<comment type="caution">
    <text evidence="5">The sequence shown here is derived from an EMBL/GenBank/DDBJ whole genome shotgun (WGS) entry which is preliminary data.</text>
</comment>
<dbReference type="GO" id="GO:0003735">
    <property type="term" value="F:structural constituent of ribosome"/>
    <property type="evidence" value="ECO:0007669"/>
    <property type="project" value="InterPro"/>
</dbReference>
<evidence type="ECO:0000256" key="1">
    <source>
        <dbReference type="ARBA" id="ARBA00022833"/>
    </source>
</evidence>
<sequence>MILKNLQPYTVIQVECTTIGEELANQPDGEKAVELLRENGFEELLNSKQYIDGRTLAICENSGEAAKLSDWANKTMYANDPNFFTRIRSARYEIVELSTDLVNRARLTCESCGSDLIISEHRENYVCEKCGKEHSLAKKAANQWGKLCRGSDGKEVKREIF</sequence>
<accession>A0A7J9PQB8</accession>
<keyword evidence="2 5" id="KW-0689">Ribosomal protein</keyword>
<proteinExistence type="predicted"/>
<organism evidence="5 6">
    <name type="scientific">Methanococcus maripaludis</name>
    <name type="common">Methanococcus deltae</name>
    <dbReference type="NCBI Taxonomy" id="39152"/>
    <lineage>
        <taxon>Archaea</taxon>
        <taxon>Methanobacteriati</taxon>
        <taxon>Methanobacteriota</taxon>
        <taxon>Methanomada group</taxon>
        <taxon>Methanococci</taxon>
        <taxon>Methanococcales</taxon>
        <taxon>Methanococcaceae</taxon>
        <taxon>Methanococcus</taxon>
    </lineage>
</organism>